<dbReference type="AlphaFoldDB" id="A0A077NKL5"/>
<keyword evidence="3" id="KW-0238">DNA-binding</keyword>
<dbReference type="FunFam" id="1.10.10.10:FF:000001">
    <property type="entry name" value="LysR family transcriptional regulator"/>
    <property type="match status" value="1"/>
</dbReference>
<dbReference type="Pfam" id="PF00126">
    <property type="entry name" value="HTH_1"/>
    <property type="match status" value="1"/>
</dbReference>
<evidence type="ECO:0000313" key="6">
    <source>
        <dbReference type="EMBL" id="CDH02612.1"/>
    </source>
</evidence>
<dbReference type="InterPro" id="IPR005119">
    <property type="entry name" value="LysR_subst-bd"/>
</dbReference>
<dbReference type="GO" id="GO:0006351">
    <property type="term" value="P:DNA-templated transcription"/>
    <property type="evidence" value="ECO:0007669"/>
    <property type="project" value="TreeGrafter"/>
</dbReference>
<gene>
    <name evidence="6" type="ORF">XBFM1_2750024</name>
</gene>
<sequence length="296" mass="33434">MMNNQLNRIQTFIAVVDCGSFTRAAERLLISKAMTSIHVKRLEESLNIPLLIRNSRGVALTEAGQLLYNEFSEIFINIQSSLDNVAEQYLSLSGTLRITSTIEFGDRFLLPLIGEFCKIHPQLNISYNSGSALNDLISDRLDLAIRLGVLRDSSLKSRKIADYKIYLVASPDWLEKNKLESVNNLRGVDWIANSNLQTPTHWELSHPALPSIDIRAKARFNTNSSTSIKTMAIAGFGVTVLPEWMIETELKSGNLVRLFPEYSLPKQPVTIVFPNGHKIQRKCRVFIDYLVEKIKL</sequence>
<dbReference type="InterPro" id="IPR000847">
    <property type="entry name" value="LysR_HTH_N"/>
</dbReference>
<evidence type="ECO:0000259" key="5">
    <source>
        <dbReference type="PROSITE" id="PS50931"/>
    </source>
</evidence>
<name>A0A077NKL5_XENBV</name>
<evidence type="ECO:0000256" key="4">
    <source>
        <dbReference type="ARBA" id="ARBA00023163"/>
    </source>
</evidence>
<dbReference type="Proteomes" id="UP000028487">
    <property type="component" value="Unassembled WGS sequence"/>
</dbReference>
<dbReference type="SUPFAM" id="SSF46785">
    <property type="entry name" value="Winged helix' DNA-binding domain"/>
    <property type="match status" value="1"/>
</dbReference>
<evidence type="ECO:0000256" key="3">
    <source>
        <dbReference type="ARBA" id="ARBA00023125"/>
    </source>
</evidence>
<evidence type="ECO:0000256" key="1">
    <source>
        <dbReference type="ARBA" id="ARBA00009437"/>
    </source>
</evidence>
<keyword evidence="4" id="KW-0804">Transcription</keyword>
<evidence type="ECO:0000313" key="7">
    <source>
        <dbReference type="Proteomes" id="UP000028487"/>
    </source>
</evidence>
<dbReference type="GO" id="GO:0003700">
    <property type="term" value="F:DNA-binding transcription factor activity"/>
    <property type="evidence" value="ECO:0007669"/>
    <property type="project" value="InterPro"/>
</dbReference>
<organism evidence="6 7">
    <name type="scientific">Xenorhabdus bovienii str. feltiae Moldova</name>
    <dbReference type="NCBI Taxonomy" id="1398200"/>
    <lineage>
        <taxon>Bacteria</taxon>
        <taxon>Pseudomonadati</taxon>
        <taxon>Pseudomonadota</taxon>
        <taxon>Gammaproteobacteria</taxon>
        <taxon>Enterobacterales</taxon>
        <taxon>Morganellaceae</taxon>
        <taxon>Xenorhabdus</taxon>
    </lineage>
</organism>
<comment type="similarity">
    <text evidence="1">Belongs to the LysR transcriptional regulatory family.</text>
</comment>
<dbReference type="PROSITE" id="PS50931">
    <property type="entry name" value="HTH_LYSR"/>
    <property type="match status" value="1"/>
</dbReference>
<dbReference type="Gene3D" id="1.10.10.10">
    <property type="entry name" value="Winged helix-like DNA-binding domain superfamily/Winged helix DNA-binding domain"/>
    <property type="match status" value="1"/>
</dbReference>
<dbReference type="InterPro" id="IPR036388">
    <property type="entry name" value="WH-like_DNA-bd_sf"/>
</dbReference>
<dbReference type="PANTHER" id="PTHR30537">
    <property type="entry name" value="HTH-TYPE TRANSCRIPTIONAL REGULATOR"/>
    <property type="match status" value="1"/>
</dbReference>
<dbReference type="PANTHER" id="PTHR30537:SF66">
    <property type="entry name" value="IRON-REGULATED VIRULENCE REGULATORY PROTEIN IRGB"/>
    <property type="match status" value="1"/>
</dbReference>
<dbReference type="EMBL" id="CBSV010000196">
    <property type="protein sequence ID" value="CDH02612.1"/>
    <property type="molecule type" value="Genomic_DNA"/>
</dbReference>
<reference evidence="6" key="1">
    <citation type="submission" date="2013-07" db="EMBL/GenBank/DDBJ databases">
        <title>Sub-species coevolution in mutualistic symbiosis.</title>
        <authorList>
            <person name="Murfin K."/>
            <person name="Klassen J."/>
            <person name="Lee M."/>
            <person name="Forst S."/>
            <person name="Stock P."/>
            <person name="Goodrich-Blair H."/>
        </authorList>
    </citation>
    <scope>NUCLEOTIDE SEQUENCE [LARGE SCALE GENOMIC DNA]</scope>
    <source>
        <strain evidence="6">Feltiae Moldova</strain>
    </source>
</reference>
<comment type="caution">
    <text evidence="6">The sequence shown here is derived from an EMBL/GenBank/DDBJ whole genome shotgun (WGS) entry which is preliminary data.</text>
</comment>
<dbReference type="InterPro" id="IPR036390">
    <property type="entry name" value="WH_DNA-bd_sf"/>
</dbReference>
<dbReference type="SUPFAM" id="SSF53850">
    <property type="entry name" value="Periplasmic binding protein-like II"/>
    <property type="match status" value="1"/>
</dbReference>
<dbReference type="HOGENOM" id="CLU_039613_16_2_6"/>
<dbReference type="Gene3D" id="3.40.190.290">
    <property type="match status" value="1"/>
</dbReference>
<dbReference type="GO" id="GO:0043565">
    <property type="term" value="F:sequence-specific DNA binding"/>
    <property type="evidence" value="ECO:0007669"/>
    <property type="project" value="TreeGrafter"/>
</dbReference>
<evidence type="ECO:0000256" key="2">
    <source>
        <dbReference type="ARBA" id="ARBA00023015"/>
    </source>
</evidence>
<accession>A0A077NKL5</accession>
<protein>
    <submittedName>
        <fullName evidence="6">Transcriptional regulator, LysR family</fullName>
    </submittedName>
</protein>
<feature type="domain" description="HTH lysR-type" evidence="5">
    <location>
        <begin position="4"/>
        <end position="61"/>
    </location>
</feature>
<keyword evidence="2" id="KW-0805">Transcription regulation</keyword>
<dbReference type="CDD" id="cd08422">
    <property type="entry name" value="PBP2_CrgA_like"/>
    <property type="match status" value="1"/>
</dbReference>
<dbReference type="Pfam" id="PF03466">
    <property type="entry name" value="LysR_substrate"/>
    <property type="match status" value="1"/>
</dbReference>
<dbReference type="InterPro" id="IPR058163">
    <property type="entry name" value="LysR-type_TF_proteobact-type"/>
</dbReference>
<proteinExistence type="inferred from homology"/>
<dbReference type="RefSeq" id="WP_080718389.1">
    <property type="nucleotide sequence ID" value="NZ_CAWLWD010000234.1"/>
</dbReference>